<dbReference type="OrthoDB" id="9798188at2"/>
<dbReference type="InterPro" id="IPR044751">
    <property type="entry name" value="Ion_transp-like_CBS"/>
</dbReference>
<dbReference type="CDD" id="cd04590">
    <property type="entry name" value="CBS_pair_CorC_HlyC_assoc"/>
    <property type="match status" value="1"/>
</dbReference>
<dbReference type="InterPro" id="IPR000644">
    <property type="entry name" value="CBS_dom"/>
</dbReference>
<dbReference type="InterPro" id="IPR051676">
    <property type="entry name" value="UPF0053_domain"/>
</dbReference>
<reference evidence="13 14" key="1">
    <citation type="submission" date="2019-08" db="EMBL/GenBank/DDBJ databases">
        <title>Deep-cultivation of Planctomycetes and their phenomic and genomic characterization uncovers novel biology.</title>
        <authorList>
            <person name="Wiegand S."/>
            <person name="Jogler M."/>
            <person name="Boedeker C."/>
            <person name="Pinto D."/>
            <person name="Vollmers J."/>
            <person name="Rivas-Marin E."/>
            <person name="Kohn T."/>
            <person name="Peeters S.H."/>
            <person name="Heuer A."/>
            <person name="Rast P."/>
            <person name="Oberbeckmann S."/>
            <person name="Bunk B."/>
            <person name="Jeske O."/>
            <person name="Meyerdierks A."/>
            <person name="Storesund J.E."/>
            <person name="Kallscheuer N."/>
            <person name="Luecker S."/>
            <person name="Lage O.M."/>
            <person name="Pohl T."/>
            <person name="Merkel B.J."/>
            <person name="Hornburger P."/>
            <person name="Mueller R.-W."/>
            <person name="Bruemmer F."/>
            <person name="Labrenz M."/>
            <person name="Spormann A.M."/>
            <person name="Op den Camp H."/>
            <person name="Overmann J."/>
            <person name="Amann R."/>
            <person name="Jetten M.S.M."/>
            <person name="Mascher T."/>
            <person name="Medema M.H."/>
            <person name="Devos D.P."/>
            <person name="Kaster A.-K."/>
            <person name="Ovreas L."/>
            <person name="Rohde M."/>
            <person name="Galperin M.Y."/>
            <person name="Jogler C."/>
        </authorList>
    </citation>
    <scope>NUCLEOTIDE SEQUENCE [LARGE SCALE GENOMIC DNA]</scope>
    <source>
        <strain evidence="13 14">FC18</strain>
    </source>
</reference>
<evidence type="ECO:0000256" key="1">
    <source>
        <dbReference type="ARBA" id="ARBA00004651"/>
    </source>
</evidence>
<dbReference type="Gene3D" id="3.30.465.10">
    <property type="match status" value="1"/>
</dbReference>
<dbReference type="SUPFAM" id="SSF54631">
    <property type="entry name" value="CBS-domain pair"/>
    <property type="match status" value="1"/>
</dbReference>
<dbReference type="SUPFAM" id="SSF56176">
    <property type="entry name" value="FAD-binding/transporter-associated domain-like"/>
    <property type="match status" value="1"/>
</dbReference>
<evidence type="ECO:0000256" key="2">
    <source>
        <dbReference type="ARBA" id="ARBA00022475"/>
    </source>
</evidence>
<dbReference type="STRING" id="980251.GCA_001642875_00123"/>
<dbReference type="InterPro" id="IPR002550">
    <property type="entry name" value="CNNM"/>
</dbReference>
<sequence length="478" mass="52533">MNTAVPVSLAQNFALLALDVAAPAGHDAAPTDDGGGGYGFYFGMLGLALLLVVLNGFFVAAEFALVKIRRSQINKLVLEKRLFAKSAKWLFDRMDHSLSACQLGITMASLGLGWVGEPAFAKLLEPVFKLLSIGPTTGHIIAFIVAFSMITALHLVVGEQAPKIFAIREPVKMLMWCAAPMRFFYYLLFPFMYALNWVTNLVLARLGLTGETGHGAPHNEEEIRAMLTESHTHGFLSRSEHSLMNAVMEFDDMLCRLVMVPRVEVQVMDINLPFPELMAMAKETQHTRYPVVDSSLDSLLGVVHMKDLLGVSAEADFDIRSIMREPTKVPESMPISQVLRHFQSTHQLLSFVIDEYGSIIGIVTLENVLEKIIGPVDDEFDVADEPSIKQVSSGQFLVLGNTHIADVEAALGLNLDDEDADTVAGVLMSRLGKIPEVDDKFEFEGAVAHVIAVNNDRVEKIRFVILDSGVDTIKPPIQ</sequence>
<evidence type="ECO:0000313" key="13">
    <source>
        <dbReference type="EMBL" id="QEG22309.1"/>
    </source>
</evidence>
<feature type="domain" description="CBS" evidence="11">
    <location>
        <begin position="322"/>
        <end position="379"/>
    </location>
</feature>
<evidence type="ECO:0000256" key="5">
    <source>
        <dbReference type="ARBA" id="ARBA00022989"/>
    </source>
</evidence>
<feature type="transmembrane region" description="Helical" evidence="10">
    <location>
        <begin position="136"/>
        <end position="157"/>
    </location>
</feature>
<organism evidence="13 14">
    <name type="scientific">Mariniblastus fucicola</name>
    <dbReference type="NCBI Taxonomy" id="980251"/>
    <lineage>
        <taxon>Bacteria</taxon>
        <taxon>Pseudomonadati</taxon>
        <taxon>Planctomycetota</taxon>
        <taxon>Planctomycetia</taxon>
        <taxon>Pirellulales</taxon>
        <taxon>Pirellulaceae</taxon>
        <taxon>Mariniblastus</taxon>
    </lineage>
</organism>
<evidence type="ECO:0000256" key="9">
    <source>
        <dbReference type="PROSITE-ProRule" id="PRU01193"/>
    </source>
</evidence>
<dbReference type="InterPro" id="IPR005170">
    <property type="entry name" value="Transptr-assoc_dom"/>
</dbReference>
<dbReference type="SMART" id="SM00116">
    <property type="entry name" value="CBS"/>
    <property type="match status" value="2"/>
</dbReference>
<dbReference type="FunFam" id="3.10.580.10:FF:000002">
    <property type="entry name" value="Magnesium/cobalt efflux protein CorC"/>
    <property type="match status" value="1"/>
</dbReference>
<feature type="domain" description="CNNM transmembrane" evidence="12">
    <location>
        <begin position="37"/>
        <end position="240"/>
    </location>
</feature>
<dbReference type="InterPro" id="IPR046342">
    <property type="entry name" value="CBS_dom_sf"/>
</dbReference>
<feature type="domain" description="CBS" evidence="11">
    <location>
        <begin position="259"/>
        <end position="319"/>
    </location>
</feature>
<keyword evidence="4" id="KW-0677">Repeat</keyword>
<protein>
    <submittedName>
        <fullName evidence="13">Magnesium and cobalt efflux protein CorC</fullName>
    </submittedName>
</protein>
<evidence type="ECO:0000256" key="6">
    <source>
        <dbReference type="ARBA" id="ARBA00023122"/>
    </source>
</evidence>
<keyword evidence="5 9" id="KW-1133">Transmembrane helix</keyword>
<comment type="subcellular location">
    <subcellularLocation>
        <location evidence="1">Cell membrane</location>
        <topology evidence="1">Multi-pass membrane protein</topology>
    </subcellularLocation>
</comment>
<dbReference type="SMART" id="SM01091">
    <property type="entry name" value="CorC_HlyC"/>
    <property type="match status" value="1"/>
</dbReference>
<evidence type="ECO:0000313" key="14">
    <source>
        <dbReference type="Proteomes" id="UP000322214"/>
    </source>
</evidence>
<evidence type="ECO:0000256" key="10">
    <source>
        <dbReference type="SAM" id="Phobius"/>
    </source>
</evidence>
<accession>A0A5B9PA13</accession>
<feature type="transmembrane region" description="Helical" evidence="10">
    <location>
        <begin position="38"/>
        <end position="66"/>
    </location>
</feature>
<dbReference type="EMBL" id="CP042912">
    <property type="protein sequence ID" value="QEG22309.1"/>
    <property type="molecule type" value="Genomic_DNA"/>
</dbReference>
<evidence type="ECO:0000259" key="12">
    <source>
        <dbReference type="PROSITE" id="PS51846"/>
    </source>
</evidence>
<evidence type="ECO:0000256" key="3">
    <source>
        <dbReference type="ARBA" id="ARBA00022692"/>
    </source>
</evidence>
<keyword evidence="14" id="KW-1185">Reference proteome</keyword>
<dbReference type="InterPro" id="IPR036318">
    <property type="entry name" value="FAD-bd_PCMH-like_sf"/>
</dbReference>
<evidence type="ECO:0000259" key="11">
    <source>
        <dbReference type="PROSITE" id="PS51371"/>
    </source>
</evidence>
<evidence type="ECO:0000256" key="4">
    <source>
        <dbReference type="ARBA" id="ARBA00022737"/>
    </source>
</evidence>
<keyword evidence="7 9" id="KW-0472">Membrane</keyword>
<dbReference type="GO" id="GO:0005886">
    <property type="term" value="C:plasma membrane"/>
    <property type="evidence" value="ECO:0007669"/>
    <property type="project" value="UniProtKB-SubCell"/>
</dbReference>
<dbReference type="RefSeq" id="WP_084416682.1">
    <property type="nucleotide sequence ID" value="NZ_CP042912.1"/>
</dbReference>
<evidence type="ECO:0000256" key="8">
    <source>
        <dbReference type="PROSITE-ProRule" id="PRU00703"/>
    </source>
</evidence>
<dbReference type="PANTHER" id="PTHR43099">
    <property type="entry name" value="UPF0053 PROTEIN YRKA"/>
    <property type="match status" value="1"/>
</dbReference>
<dbReference type="Proteomes" id="UP000322214">
    <property type="component" value="Chromosome"/>
</dbReference>
<feature type="transmembrane region" description="Helical" evidence="10">
    <location>
        <begin position="173"/>
        <end position="195"/>
    </location>
</feature>
<dbReference type="Gene3D" id="3.10.580.10">
    <property type="entry name" value="CBS-domain"/>
    <property type="match status" value="1"/>
</dbReference>
<dbReference type="Pfam" id="PF01595">
    <property type="entry name" value="CNNM"/>
    <property type="match status" value="1"/>
</dbReference>
<dbReference type="Pfam" id="PF03471">
    <property type="entry name" value="CorC_HlyC"/>
    <property type="match status" value="1"/>
</dbReference>
<keyword evidence="3 9" id="KW-0812">Transmembrane</keyword>
<keyword evidence="2" id="KW-1003">Cell membrane</keyword>
<dbReference type="InterPro" id="IPR016169">
    <property type="entry name" value="FAD-bd_PCMH_sub2"/>
</dbReference>
<dbReference type="GO" id="GO:0050660">
    <property type="term" value="F:flavin adenine dinucleotide binding"/>
    <property type="evidence" value="ECO:0007669"/>
    <property type="project" value="InterPro"/>
</dbReference>
<dbReference type="PROSITE" id="PS51371">
    <property type="entry name" value="CBS"/>
    <property type="match status" value="2"/>
</dbReference>
<dbReference type="Pfam" id="PF00571">
    <property type="entry name" value="CBS"/>
    <property type="match status" value="2"/>
</dbReference>
<dbReference type="PANTHER" id="PTHR43099:SF5">
    <property type="entry name" value="HLYC_CORC FAMILY TRANSPORTER"/>
    <property type="match status" value="1"/>
</dbReference>
<proteinExistence type="predicted"/>
<evidence type="ECO:0000256" key="7">
    <source>
        <dbReference type="ARBA" id="ARBA00023136"/>
    </source>
</evidence>
<feature type="transmembrane region" description="Helical" evidence="10">
    <location>
        <begin position="98"/>
        <end position="116"/>
    </location>
</feature>
<keyword evidence="6 8" id="KW-0129">CBS domain</keyword>
<name>A0A5B9PA13_9BACT</name>
<dbReference type="PROSITE" id="PS51846">
    <property type="entry name" value="CNNM"/>
    <property type="match status" value="1"/>
</dbReference>
<gene>
    <name evidence="13" type="primary">corC_2</name>
    <name evidence="13" type="ORF">MFFC18_21850</name>
</gene>
<dbReference type="KEGG" id="mff:MFFC18_21850"/>
<dbReference type="AlphaFoldDB" id="A0A5B9PA13"/>